<proteinExistence type="predicted"/>
<reference evidence="2" key="1">
    <citation type="journal article" date="2019" name="Int. J. Syst. Evol. Microbiol.">
        <title>The Global Catalogue of Microorganisms (GCM) 10K type strain sequencing project: providing services to taxonomists for standard genome sequencing and annotation.</title>
        <authorList>
            <consortium name="The Broad Institute Genomics Platform"/>
            <consortium name="The Broad Institute Genome Sequencing Center for Infectious Disease"/>
            <person name="Wu L."/>
            <person name="Ma J."/>
        </authorList>
    </citation>
    <scope>NUCLEOTIDE SEQUENCE [LARGE SCALE GENOMIC DNA]</scope>
    <source>
        <strain evidence="2">VKM B-3159</strain>
    </source>
</reference>
<evidence type="ECO:0008006" key="3">
    <source>
        <dbReference type="Google" id="ProtNLM"/>
    </source>
</evidence>
<gene>
    <name evidence="1" type="ORF">Q9291_03490</name>
</gene>
<accession>A0ABT9JS16</accession>
<evidence type="ECO:0000313" key="1">
    <source>
        <dbReference type="EMBL" id="MDP8566906.1"/>
    </source>
</evidence>
<dbReference type="Proteomes" id="UP001225906">
    <property type="component" value="Unassembled WGS sequence"/>
</dbReference>
<keyword evidence="2" id="KW-1185">Reference proteome</keyword>
<protein>
    <recommendedName>
        <fullName evidence="3">Pilus assembly protein PilP</fullName>
    </recommendedName>
</protein>
<organism evidence="1 2">
    <name type="scientific">Methylophilus aquaticus</name>
    <dbReference type="NCBI Taxonomy" id="1971610"/>
    <lineage>
        <taxon>Bacteria</taxon>
        <taxon>Pseudomonadati</taxon>
        <taxon>Pseudomonadota</taxon>
        <taxon>Betaproteobacteria</taxon>
        <taxon>Nitrosomonadales</taxon>
        <taxon>Methylophilaceae</taxon>
        <taxon>Methylophilus</taxon>
    </lineage>
</organism>
<sequence length="169" mass="18640">MSMRRRGIWLALLLTLGACWWVEQSETTADLAPRQVTVPARRSAQALKLPVTPVQLHARPRMQPIQIAGATLDEEAAPRANLFAAMPAGGSDVPPVEPPAPVNPYTYAGRLYEGNRWAVFLTDGQQQYVCHLGDHFADGWQVARLDSQVLVLKHASEQFEIKLDNGGVF</sequence>
<comment type="caution">
    <text evidence="1">The sequence shown here is derived from an EMBL/GenBank/DDBJ whole genome shotgun (WGS) entry which is preliminary data.</text>
</comment>
<dbReference type="PROSITE" id="PS51257">
    <property type="entry name" value="PROKAR_LIPOPROTEIN"/>
    <property type="match status" value="1"/>
</dbReference>
<dbReference type="RefSeq" id="WP_306388605.1">
    <property type="nucleotide sequence ID" value="NZ_JAVCAP010000004.1"/>
</dbReference>
<evidence type="ECO:0000313" key="2">
    <source>
        <dbReference type="Proteomes" id="UP001225906"/>
    </source>
</evidence>
<name>A0ABT9JS16_9PROT</name>
<dbReference type="EMBL" id="JAVCAP010000004">
    <property type="protein sequence ID" value="MDP8566906.1"/>
    <property type="molecule type" value="Genomic_DNA"/>
</dbReference>